<keyword evidence="2" id="KW-1185">Reference proteome</keyword>
<dbReference type="InterPro" id="IPR015915">
    <property type="entry name" value="Kelch-typ_b-propeller"/>
</dbReference>
<organism evidence="1 2">
    <name type="scientific">Rhizophagus irregularis (strain DAOM 181602 / DAOM 197198 / MUCL 43194)</name>
    <name type="common">Arbuscular mycorrhizal fungus</name>
    <name type="synonym">Glomus intraradices</name>
    <dbReference type="NCBI Taxonomy" id="747089"/>
    <lineage>
        <taxon>Eukaryota</taxon>
        <taxon>Fungi</taxon>
        <taxon>Fungi incertae sedis</taxon>
        <taxon>Mucoromycota</taxon>
        <taxon>Glomeromycotina</taxon>
        <taxon>Glomeromycetes</taxon>
        <taxon>Glomerales</taxon>
        <taxon>Glomeraceae</taxon>
        <taxon>Rhizophagus</taxon>
    </lineage>
</organism>
<accession>A0A2P4QUQ1</accession>
<dbReference type="AlphaFoldDB" id="A0A2P4QUQ1"/>
<dbReference type="EMBL" id="AUPC02000011">
    <property type="protein sequence ID" value="POG81366.1"/>
    <property type="molecule type" value="Genomic_DNA"/>
</dbReference>
<dbReference type="Proteomes" id="UP000018888">
    <property type="component" value="Unassembled WGS sequence"/>
</dbReference>
<dbReference type="SUPFAM" id="SSF50965">
    <property type="entry name" value="Galactose oxidase, central domain"/>
    <property type="match status" value="1"/>
</dbReference>
<protein>
    <recommendedName>
        <fullName evidence="3">Galactose oxidase</fullName>
    </recommendedName>
</protein>
<name>A0A2P4QUQ1_RHIID</name>
<evidence type="ECO:0008006" key="3">
    <source>
        <dbReference type="Google" id="ProtNLM"/>
    </source>
</evidence>
<reference evidence="1 2" key="2">
    <citation type="journal article" date="2018" name="New Phytol.">
        <title>High intraspecific genome diversity in the model arbuscular mycorrhizal symbiont Rhizophagus irregularis.</title>
        <authorList>
            <person name="Chen E.C.H."/>
            <person name="Morin E."/>
            <person name="Beaudet D."/>
            <person name="Noel J."/>
            <person name="Yildirir G."/>
            <person name="Ndikumana S."/>
            <person name="Charron P."/>
            <person name="St-Onge C."/>
            <person name="Giorgi J."/>
            <person name="Kruger M."/>
            <person name="Marton T."/>
            <person name="Ropars J."/>
            <person name="Grigoriev I.V."/>
            <person name="Hainaut M."/>
            <person name="Henrissat B."/>
            <person name="Roux C."/>
            <person name="Martin F."/>
            <person name="Corradi N."/>
        </authorList>
    </citation>
    <scope>NUCLEOTIDE SEQUENCE [LARGE SCALE GENOMIC DNA]</scope>
    <source>
        <strain evidence="1 2">DAOM 197198</strain>
    </source>
</reference>
<proteinExistence type="predicted"/>
<dbReference type="Gene3D" id="2.120.10.80">
    <property type="entry name" value="Kelch-type beta propeller"/>
    <property type="match status" value="1"/>
</dbReference>
<sequence length="165" mass="18192">MIGTAPSRRIEMKAISDNSGKIYIFGGAANFLVGAQTRTFFSDMITFDIADSSWSINTAVNGRATYSATLLSNGIIVYVGGLEPFNGNNDVVLIADISKILLFDTNSLTWSMNSARITASIPVENRQRHSAVLGHTNSNFRFTSPGRVTFSNFNKKKFIYKKFIM</sequence>
<comment type="caution">
    <text evidence="1">The sequence shown here is derived from an EMBL/GenBank/DDBJ whole genome shotgun (WGS) entry which is preliminary data.</text>
</comment>
<evidence type="ECO:0000313" key="2">
    <source>
        <dbReference type="Proteomes" id="UP000018888"/>
    </source>
</evidence>
<evidence type="ECO:0000313" key="1">
    <source>
        <dbReference type="EMBL" id="POG81366.1"/>
    </source>
</evidence>
<reference evidence="1 2" key="1">
    <citation type="journal article" date="2013" name="Proc. Natl. Acad. Sci. U.S.A.">
        <title>Genome of an arbuscular mycorrhizal fungus provides insight into the oldest plant symbiosis.</title>
        <authorList>
            <person name="Tisserant E."/>
            <person name="Malbreil M."/>
            <person name="Kuo A."/>
            <person name="Kohler A."/>
            <person name="Symeonidi A."/>
            <person name="Balestrini R."/>
            <person name="Charron P."/>
            <person name="Duensing N."/>
            <person name="Frei Dit Frey N."/>
            <person name="Gianinazzi-Pearson V."/>
            <person name="Gilbert L.B."/>
            <person name="Handa Y."/>
            <person name="Herr J.R."/>
            <person name="Hijri M."/>
            <person name="Koul R."/>
            <person name="Kawaguchi M."/>
            <person name="Krajinski F."/>
            <person name="Lammers P.J."/>
            <person name="Masclaux F.G."/>
            <person name="Murat C."/>
            <person name="Morin E."/>
            <person name="Ndikumana S."/>
            <person name="Pagni M."/>
            <person name="Petitpierre D."/>
            <person name="Requena N."/>
            <person name="Rosikiewicz P."/>
            <person name="Riley R."/>
            <person name="Saito K."/>
            <person name="San Clemente H."/>
            <person name="Shapiro H."/>
            <person name="van Tuinen D."/>
            <person name="Becard G."/>
            <person name="Bonfante P."/>
            <person name="Paszkowski U."/>
            <person name="Shachar-Hill Y.Y."/>
            <person name="Tuskan G.A."/>
            <person name="Young P.W."/>
            <person name="Sanders I.R."/>
            <person name="Henrissat B."/>
            <person name="Rensing S.A."/>
            <person name="Grigoriev I.V."/>
            <person name="Corradi N."/>
            <person name="Roux C."/>
            <person name="Martin F."/>
        </authorList>
    </citation>
    <scope>NUCLEOTIDE SEQUENCE [LARGE SCALE GENOMIC DNA]</scope>
    <source>
        <strain evidence="1 2">DAOM 197198</strain>
    </source>
</reference>
<dbReference type="InterPro" id="IPR011043">
    <property type="entry name" value="Gal_Oxase/kelch_b-propeller"/>
</dbReference>
<gene>
    <name evidence="1" type="ORF">GLOIN_2v66917</name>
</gene>